<proteinExistence type="predicted"/>
<evidence type="ECO:0000256" key="3">
    <source>
        <dbReference type="SAM" id="MobiDB-lite"/>
    </source>
</evidence>
<feature type="region of interest" description="Disordered" evidence="3">
    <location>
        <begin position="996"/>
        <end position="1018"/>
    </location>
</feature>
<name>A0A7D9GZ64_DEKBR</name>
<feature type="compositionally biased region" description="Polar residues" evidence="3">
    <location>
        <begin position="996"/>
        <end position="1005"/>
    </location>
</feature>
<protein>
    <submittedName>
        <fullName evidence="5">DEBR0S2_12552g1_1</fullName>
    </submittedName>
</protein>
<dbReference type="PROSITE" id="PS00463">
    <property type="entry name" value="ZN2_CY6_FUNGAL_1"/>
    <property type="match status" value="1"/>
</dbReference>
<dbReference type="Gene3D" id="4.10.240.10">
    <property type="entry name" value="Zn(2)-C6 fungal-type DNA-binding domain"/>
    <property type="match status" value="1"/>
</dbReference>
<feature type="compositionally biased region" description="Acidic residues" evidence="3">
    <location>
        <begin position="164"/>
        <end position="176"/>
    </location>
</feature>
<dbReference type="InterPro" id="IPR036864">
    <property type="entry name" value="Zn2-C6_fun-type_DNA-bd_sf"/>
</dbReference>
<evidence type="ECO:0000256" key="1">
    <source>
        <dbReference type="ARBA" id="ARBA00004123"/>
    </source>
</evidence>
<dbReference type="SMART" id="SM00066">
    <property type="entry name" value="GAL4"/>
    <property type="match status" value="1"/>
</dbReference>
<dbReference type="InterPro" id="IPR050613">
    <property type="entry name" value="Sec_Metabolite_Reg"/>
</dbReference>
<evidence type="ECO:0000313" key="5">
    <source>
        <dbReference type="EMBL" id="VUG17642.1"/>
    </source>
</evidence>
<dbReference type="SUPFAM" id="SSF57701">
    <property type="entry name" value="Zn2/Cys6 DNA-binding domain"/>
    <property type="match status" value="1"/>
</dbReference>
<feature type="region of interest" description="Disordered" evidence="3">
    <location>
        <begin position="893"/>
        <end position="922"/>
    </location>
</feature>
<dbReference type="CDD" id="cd00067">
    <property type="entry name" value="GAL4"/>
    <property type="match status" value="1"/>
</dbReference>
<gene>
    <name evidence="5" type="ORF">DEBR0S2_12552G</name>
</gene>
<keyword evidence="2" id="KW-0539">Nucleus</keyword>
<evidence type="ECO:0000256" key="2">
    <source>
        <dbReference type="ARBA" id="ARBA00023242"/>
    </source>
</evidence>
<dbReference type="PROSITE" id="PS50048">
    <property type="entry name" value="ZN2_CY6_FUNGAL_2"/>
    <property type="match status" value="1"/>
</dbReference>
<accession>A0A7D9GZ64</accession>
<dbReference type="PANTHER" id="PTHR31001">
    <property type="entry name" value="UNCHARACTERIZED TRANSCRIPTIONAL REGULATORY PROTEIN"/>
    <property type="match status" value="1"/>
</dbReference>
<dbReference type="CDD" id="cd12148">
    <property type="entry name" value="fungal_TF_MHR"/>
    <property type="match status" value="1"/>
</dbReference>
<feature type="compositionally biased region" description="Polar residues" evidence="3">
    <location>
        <begin position="181"/>
        <end position="191"/>
    </location>
</feature>
<dbReference type="Pfam" id="PF00172">
    <property type="entry name" value="Zn_clus"/>
    <property type="match status" value="1"/>
</dbReference>
<dbReference type="PANTHER" id="PTHR31001:SF88">
    <property type="entry name" value="TRANSCRIPTION FACTOR PDR3"/>
    <property type="match status" value="1"/>
</dbReference>
<dbReference type="InterPro" id="IPR001138">
    <property type="entry name" value="Zn2Cys6_DnaBD"/>
</dbReference>
<feature type="region of interest" description="Disordered" evidence="3">
    <location>
        <begin position="158"/>
        <end position="191"/>
    </location>
</feature>
<dbReference type="GO" id="GO:0005634">
    <property type="term" value="C:nucleus"/>
    <property type="evidence" value="ECO:0007669"/>
    <property type="project" value="UniProtKB-SubCell"/>
</dbReference>
<feature type="domain" description="Zn(2)-C6 fungal-type" evidence="4">
    <location>
        <begin position="15"/>
        <end position="44"/>
    </location>
</feature>
<organism evidence="5 6">
    <name type="scientific">Dekkera bruxellensis</name>
    <name type="common">Brettanomyces custersii</name>
    <dbReference type="NCBI Taxonomy" id="5007"/>
    <lineage>
        <taxon>Eukaryota</taxon>
        <taxon>Fungi</taxon>
        <taxon>Dikarya</taxon>
        <taxon>Ascomycota</taxon>
        <taxon>Saccharomycotina</taxon>
        <taxon>Pichiomycetes</taxon>
        <taxon>Pichiales</taxon>
        <taxon>Pichiaceae</taxon>
        <taxon>Brettanomyces</taxon>
    </lineage>
</organism>
<feature type="compositionally biased region" description="Polar residues" evidence="3">
    <location>
        <begin position="896"/>
        <end position="922"/>
    </location>
</feature>
<dbReference type="EMBL" id="CABFWN010000002">
    <property type="protein sequence ID" value="VUG17642.1"/>
    <property type="molecule type" value="Genomic_DNA"/>
</dbReference>
<dbReference type="GO" id="GO:0008270">
    <property type="term" value="F:zinc ion binding"/>
    <property type="evidence" value="ECO:0007669"/>
    <property type="project" value="InterPro"/>
</dbReference>
<evidence type="ECO:0000313" key="6">
    <source>
        <dbReference type="Proteomes" id="UP000478008"/>
    </source>
</evidence>
<dbReference type="GO" id="GO:0000981">
    <property type="term" value="F:DNA-binding transcription factor activity, RNA polymerase II-specific"/>
    <property type="evidence" value="ECO:0007669"/>
    <property type="project" value="InterPro"/>
</dbReference>
<sequence>MGICCSYHHTMMPISCTECRRRKIKCNKMVPCNQCMVKSKKCEYPSKFRSLGVSQLVVDGIPPNCLSGKPDHIADSKPNDNTITDGRAKEKMLKIHKHDVETNQLESSKRVKIEGDTDSISKLYKENEILRLKIRDLRLRGRRQRKKMKKFMSEHEKYDVISENSDDECENDEETVDDPKSSATNCKDQQHSQQIDSSAIYYGPNSTRYMMKSSMSRNEISEFDDFVRVKRQIKQKRTLPELVKPKINSAKARRVAAKENMEAITGLIKKFFHLKVHYMNYISPKPILDLFDKYEEIKVWNRGDDDQLLLAIMIMIVSLRSIPPSDPLLTKYGLSYRQNRESLYKQYKNLKRGIQLETTTSLRAYVLECEDLFFNGEIEKSWHLLFHLVGSAYSLGLHVYDESIVKALKSAHCEKAGDIIIRNPKTSLWLIINFISATLCSVLGRPNPVTFNFQPLLKNYEIRLNYKIALADLVKKSTSVLIDSYKLPIDENTVLGIDEMFVNEVLIYEKILIDTRIMRNMKSRQPGKAAYITLPVIDKSQSTRLALGRIGHQAEWTSVSNIVQSPAGDSPVSDDSNKQLKSITSADDRQALTNPQFQGTLQQKKVAKLLSECPLDIRFTILRPCPLHSEEEPWCMVLEDGDTLCDLIMLDANRAKFNQHFMAKYTKSLESCLDSILRVLEHTQDLMELTIKKQGGPAFQRMYPFFYVFLYQTLIVMYTLMHLGYAKLSPYYGDIGIIRQHLVKLFDCVGVTNWKPNVIRIVQYINDMCDTFFRTHMERERQSSQLKEEVLSDGQYDNTVHHLVSNSPYQSKYAVIQEPGITERQSEQQRQQQQQQQEISMLAHGVPSLTSNEHSMSIGSNLCGSQGHFGSLLSLNSLLNAVPSDAKETAYFKGKQSVQNNADSETGNPDTSRTTANSFYATSKPQVPLSNYNMDYYNSTQPFYPPPSSMQTSSKQEQPVATFTVDPLLGFDLDDPFAVQNPLNFGYVSAAGQQQRNSVDSQSAMSDPAEFIRQDSNSTVTVISNDKNDVEQVSTNSSLA</sequence>
<dbReference type="AlphaFoldDB" id="A0A7D9GZ64"/>
<comment type="subcellular location">
    <subcellularLocation>
        <location evidence="1">Nucleus</location>
    </subcellularLocation>
</comment>
<dbReference type="Proteomes" id="UP000478008">
    <property type="component" value="Unassembled WGS sequence"/>
</dbReference>
<evidence type="ECO:0000259" key="4">
    <source>
        <dbReference type="PROSITE" id="PS50048"/>
    </source>
</evidence>
<keyword evidence="6" id="KW-1185">Reference proteome</keyword>
<reference evidence="5 6" key="1">
    <citation type="submission" date="2019-07" db="EMBL/GenBank/DDBJ databases">
        <authorList>
            <person name="Friedrich A."/>
            <person name="Schacherer J."/>
        </authorList>
    </citation>
    <scope>NUCLEOTIDE SEQUENCE [LARGE SCALE GENOMIC DNA]</scope>
</reference>